<name>A0ABS7NJJ7_9RHOB</name>
<dbReference type="InterPro" id="IPR012577">
    <property type="entry name" value="NIPSNAP"/>
</dbReference>
<dbReference type="SUPFAM" id="SSF54909">
    <property type="entry name" value="Dimeric alpha+beta barrel"/>
    <property type="match status" value="1"/>
</dbReference>
<gene>
    <name evidence="2" type="ORF">KUV26_18250</name>
</gene>
<dbReference type="Gene3D" id="3.30.70.100">
    <property type="match status" value="1"/>
</dbReference>
<accession>A0ABS7NJJ7</accession>
<dbReference type="RefSeq" id="WP_222509437.1">
    <property type="nucleotide sequence ID" value="NZ_JAHVJA010000010.1"/>
</dbReference>
<evidence type="ECO:0000313" key="2">
    <source>
        <dbReference type="EMBL" id="MBY6141385.1"/>
    </source>
</evidence>
<evidence type="ECO:0000259" key="1">
    <source>
        <dbReference type="Pfam" id="PF07978"/>
    </source>
</evidence>
<keyword evidence="3" id="KW-1185">Reference proteome</keyword>
<dbReference type="Proteomes" id="UP000766629">
    <property type="component" value="Unassembled WGS sequence"/>
</dbReference>
<evidence type="ECO:0000313" key="3">
    <source>
        <dbReference type="Proteomes" id="UP000766629"/>
    </source>
</evidence>
<proteinExistence type="predicted"/>
<feature type="domain" description="NIPSNAP" evidence="1">
    <location>
        <begin position="6"/>
        <end position="99"/>
    </location>
</feature>
<sequence>MITCYITYEIHPDKLEAFEVYAKAWIPLVERFGGTHHGYFLPHESANDLAVALFSFPSLAAYEDYRAKSFEDADCLAAFRFAWENGIVRRYDRTFLRPVLEGDIAPLKAAMA</sequence>
<dbReference type="EMBL" id="JAHVJA010000010">
    <property type="protein sequence ID" value="MBY6141385.1"/>
    <property type="molecule type" value="Genomic_DNA"/>
</dbReference>
<comment type="caution">
    <text evidence="2">The sequence shown here is derived from an EMBL/GenBank/DDBJ whole genome shotgun (WGS) entry which is preliminary data.</text>
</comment>
<reference evidence="2 3" key="1">
    <citation type="submission" date="2021-06" db="EMBL/GenBank/DDBJ databases">
        <title>50 bacteria genomes isolated from Dapeng, Shenzhen, China.</title>
        <authorList>
            <person name="Zheng W."/>
            <person name="Yu S."/>
            <person name="Huang Y."/>
        </authorList>
    </citation>
    <scope>NUCLEOTIDE SEQUENCE [LARGE SCALE GENOMIC DNA]</scope>
    <source>
        <strain evidence="2 3">DP1N14-2</strain>
    </source>
</reference>
<organism evidence="2 3">
    <name type="scientific">Leisingera daeponensis</name>
    <dbReference type="NCBI Taxonomy" id="405746"/>
    <lineage>
        <taxon>Bacteria</taxon>
        <taxon>Pseudomonadati</taxon>
        <taxon>Pseudomonadota</taxon>
        <taxon>Alphaproteobacteria</taxon>
        <taxon>Rhodobacterales</taxon>
        <taxon>Roseobacteraceae</taxon>
        <taxon>Leisingera</taxon>
    </lineage>
</organism>
<dbReference type="InterPro" id="IPR011008">
    <property type="entry name" value="Dimeric_a/b-barrel"/>
</dbReference>
<protein>
    <submittedName>
        <fullName evidence="2">NIPSNAP family protein</fullName>
    </submittedName>
</protein>
<dbReference type="Pfam" id="PF07978">
    <property type="entry name" value="NIPSNAP"/>
    <property type="match status" value="1"/>
</dbReference>